<dbReference type="SUPFAM" id="SSF82649">
    <property type="entry name" value="SufE/NifU"/>
    <property type="match status" value="1"/>
</dbReference>
<comment type="similarity">
    <text evidence="1">Belongs to the SufE family.</text>
</comment>
<protein>
    <recommendedName>
        <fullName evidence="2">Fe-S metabolism associated domain-containing protein</fullName>
    </recommendedName>
</protein>
<dbReference type="AlphaFoldDB" id="A0A382ZUB5"/>
<dbReference type="Gene3D" id="3.90.1010.10">
    <property type="match status" value="1"/>
</dbReference>
<dbReference type="Pfam" id="PF02657">
    <property type="entry name" value="SufE"/>
    <property type="match status" value="1"/>
</dbReference>
<dbReference type="EMBL" id="UINC01186750">
    <property type="protein sequence ID" value="SVD99117.1"/>
    <property type="molecule type" value="Genomic_DNA"/>
</dbReference>
<evidence type="ECO:0000256" key="1">
    <source>
        <dbReference type="ARBA" id="ARBA00010282"/>
    </source>
</evidence>
<evidence type="ECO:0000313" key="3">
    <source>
        <dbReference type="EMBL" id="SVD99117.1"/>
    </source>
</evidence>
<name>A0A382ZUB5_9ZZZZ</name>
<reference evidence="3" key="1">
    <citation type="submission" date="2018-05" db="EMBL/GenBank/DDBJ databases">
        <authorList>
            <person name="Lanie J.A."/>
            <person name="Ng W.-L."/>
            <person name="Kazmierczak K.M."/>
            <person name="Andrzejewski T.M."/>
            <person name="Davidsen T.M."/>
            <person name="Wayne K.J."/>
            <person name="Tettelin H."/>
            <person name="Glass J.I."/>
            <person name="Rusch D."/>
            <person name="Podicherti R."/>
            <person name="Tsui H.-C.T."/>
            <person name="Winkler M.E."/>
        </authorList>
    </citation>
    <scope>NUCLEOTIDE SEQUENCE</scope>
</reference>
<evidence type="ECO:0000259" key="2">
    <source>
        <dbReference type="Pfam" id="PF02657"/>
    </source>
</evidence>
<accession>A0A382ZUB5</accession>
<dbReference type="PANTHER" id="PTHR43597:SF5">
    <property type="entry name" value="SUFE-LIKE PROTEIN 2, CHLOROPLASTIC"/>
    <property type="match status" value="1"/>
</dbReference>
<proteinExistence type="inferred from homology"/>
<feature type="domain" description="Fe-S metabolism associated" evidence="2">
    <location>
        <begin position="17"/>
        <end position="131"/>
    </location>
</feature>
<gene>
    <name evidence="3" type="ORF">METZ01_LOCUS451971</name>
</gene>
<dbReference type="InterPro" id="IPR003808">
    <property type="entry name" value="Fe-S_metab-assoc_dom"/>
</dbReference>
<organism evidence="3">
    <name type="scientific">marine metagenome</name>
    <dbReference type="NCBI Taxonomy" id="408172"/>
    <lineage>
        <taxon>unclassified sequences</taxon>
        <taxon>metagenomes</taxon>
        <taxon>ecological metagenomes</taxon>
    </lineage>
</organism>
<dbReference type="PANTHER" id="PTHR43597">
    <property type="entry name" value="SULFUR ACCEPTOR PROTEIN CSDE"/>
    <property type="match status" value="1"/>
</dbReference>
<sequence length="136" mass="15257">MIDVLKIYAENLNTIYAVEQEMGQYQYLIDVGKKVPEFSEDEKIEDNRMYGCMAQVWVIMENQEGKFYFRGDSDAAIVKGLVSIITEALSGHTSGEIKNIKHNIVDQLGLGPGLTLRRQVGMMAMIDHVKKLSGAN</sequence>